<evidence type="ECO:0000313" key="1">
    <source>
        <dbReference type="EMBL" id="GBM21889.1"/>
    </source>
</evidence>
<protein>
    <recommendedName>
        <fullName evidence="3">Mariner Mos1 transposase</fullName>
    </recommendedName>
</protein>
<comment type="caution">
    <text evidence="1">The sequence shown here is derived from an EMBL/GenBank/DDBJ whole genome shotgun (WGS) entry which is preliminary data.</text>
</comment>
<organism evidence="1 2">
    <name type="scientific">Araneus ventricosus</name>
    <name type="common">Orbweaver spider</name>
    <name type="synonym">Epeira ventricosa</name>
    <dbReference type="NCBI Taxonomy" id="182803"/>
    <lineage>
        <taxon>Eukaryota</taxon>
        <taxon>Metazoa</taxon>
        <taxon>Ecdysozoa</taxon>
        <taxon>Arthropoda</taxon>
        <taxon>Chelicerata</taxon>
        <taxon>Arachnida</taxon>
        <taxon>Araneae</taxon>
        <taxon>Araneomorphae</taxon>
        <taxon>Entelegynae</taxon>
        <taxon>Araneoidea</taxon>
        <taxon>Araneidae</taxon>
        <taxon>Araneus</taxon>
    </lineage>
</organism>
<proteinExistence type="predicted"/>
<dbReference type="InterPro" id="IPR036397">
    <property type="entry name" value="RNaseH_sf"/>
</dbReference>
<name>A0A4Y2E0N3_ARAVE</name>
<evidence type="ECO:0008006" key="3">
    <source>
        <dbReference type="Google" id="ProtNLM"/>
    </source>
</evidence>
<keyword evidence="2" id="KW-1185">Reference proteome</keyword>
<reference evidence="1 2" key="1">
    <citation type="journal article" date="2019" name="Sci. Rep.">
        <title>Orb-weaving spider Araneus ventricosus genome elucidates the spidroin gene catalogue.</title>
        <authorList>
            <person name="Kono N."/>
            <person name="Nakamura H."/>
            <person name="Ohtoshi R."/>
            <person name="Moran D.A.P."/>
            <person name="Shinohara A."/>
            <person name="Yoshida Y."/>
            <person name="Fujiwara M."/>
            <person name="Mori M."/>
            <person name="Tomita M."/>
            <person name="Arakawa K."/>
        </authorList>
    </citation>
    <scope>NUCLEOTIDE SEQUENCE [LARGE SCALE GENOMIC DNA]</scope>
</reference>
<dbReference type="AlphaFoldDB" id="A0A4Y2E0N3"/>
<sequence length="110" mass="12922">MELHQDEGSSHTSQFTVNFLAKIEQEIGTKAVSFTNIPEKSPEVSPTDFCVIGLLKCALTKRRHIILCGRWKAVLEEWDKIPPRYYNRHYNYVSYDVERQLRIRVIKLNI</sequence>
<dbReference type="EMBL" id="BGPR01000469">
    <property type="protein sequence ID" value="GBM21889.1"/>
    <property type="molecule type" value="Genomic_DNA"/>
</dbReference>
<accession>A0A4Y2E0N3</accession>
<dbReference type="Gene3D" id="3.30.420.10">
    <property type="entry name" value="Ribonuclease H-like superfamily/Ribonuclease H"/>
    <property type="match status" value="1"/>
</dbReference>
<gene>
    <name evidence="1" type="ORF">AVEN_11293_1</name>
</gene>
<evidence type="ECO:0000313" key="2">
    <source>
        <dbReference type="Proteomes" id="UP000499080"/>
    </source>
</evidence>
<dbReference type="GO" id="GO:0003676">
    <property type="term" value="F:nucleic acid binding"/>
    <property type="evidence" value="ECO:0007669"/>
    <property type="project" value="InterPro"/>
</dbReference>
<dbReference type="Proteomes" id="UP000499080">
    <property type="component" value="Unassembled WGS sequence"/>
</dbReference>